<evidence type="ECO:0000256" key="5">
    <source>
        <dbReference type="ARBA" id="ARBA00023212"/>
    </source>
</evidence>
<name>A0A401Q318_SCYTO</name>
<feature type="region of interest" description="Disordered" evidence="6">
    <location>
        <begin position="246"/>
        <end position="344"/>
    </location>
</feature>
<evidence type="ECO:0000313" key="9">
    <source>
        <dbReference type="Proteomes" id="UP000288216"/>
    </source>
</evidence>
<dbReference type="Proteomes" id="UP000288216">
    <property type="component" value="Unassembled WGS sequence"/>
</dbReference>
<dbReference type="PANTHER" id="PTHR47078:SF1">
    <property type="entry name" value="CYTOSKELETON-ASSOCIATED PROTEIN 2-LIKE"/>
    <property type="match status" value="1"/>
</dbReference>
<dbReference type="GO" id="GO:0072686">
    <property type="term" value="C:mitotic spindle"/>
    <property type="evidence" value="ECO:0007669"/>
    <property type="project" value="TreeGrafter"/>
</dbReference>
<protein>
    <recommendedName>
        <fullName evidence="7">Cytoskeleton-associated protein 2 C-terminal domain-containing protein</fullName>
    </recommendedName>
</protein>
<evidence type="ECO:0000256" key="4">
    <source>
        <dbReference type="ARBA" id="ARBA00022553"/>
    </source>
</evidence>
<feature type="region of interest" description="Disordered" evidence="6">
    <location>
        <begin position="84"/>
        <end position="112"/>
    </location>
</feature>
<feature type="region of interest" description="Disordered" evidence="6">
    <location>
        <begin position="18"/>
        <end position="72"/>
    </location>
</feature>
<comment type="similarity">
    <text evidence="2">Belongs to the CKAP2 family.</text>
</comment>
<dbReference type="GO" id="GO:0005829">
    <property type="term" value="C:cytosol"/>
    <property type="evidence" value="ECO:0007669"/>
    <property type="project" value="TreeGrafter"/>
</dbReference>
<reference evidence="8 9" key="1">
    <citation type="journal article" date="2018" name="Nat. Ecol. Evol.">
        <title>Shark genomes provide insights into elasmobranch evolution and the origin of vertebrates.</title>
        <authorList>
            <person name="Hara Y"/>
            <person name="Yamaguchi K"/>
            <person name="Onimaru K"/>
            <person name="Kadota M"/>
            <person name="Koyanagi M"/>
            <person name="Keeley SD"/>
            <person name="Tatsumi K"/>
            <person name="Tanaka K"/>
            <person name="Motone F"/>
            <person name="Kageyama Y"/>
            <person name="Nozu R"/>
            <person name="Adachi N"/>
            <person name="Nishimura O"/>
            <person name="Nakagawa R"/>
            <person name="Tanegashima C"/>
            <person name="Kiyatake I"/>
            <person name="Matsumoto R"/>
            <person name="Murakumo K"/>
            <person name="Nishida K"/>
            <person name="Terakita A"/>
            <person name="Kuratani S"/>
            <person name="Sato K"/>
            <person name="Hyodo S Kuraku.S."/>
        </authorList>
    </citation>
    <scope>NUCLEOTIDE SEQUENCE [LARGE SCALE GENOMIC DNA]</scope>
</reference>
<dbReference type="STRING" id="75743.A0A401Q318"/>
<sequence>ETEFRRQQLEAYLSRKGKLKVPGPNARYYLGDKTNRKTQPPTAPFKVGVGGALKSGGPTKTTKLPYTSHSRSANHVKSLAVKSLAATSNTQPNTETSKAKETRSKTAPAFPQAKVAAHTKAPTLFPADLTAGENEPTAWAAHSDQNEGNLNPATLTCAANLRKSVYPEPSKHVVDMAPNTGHYVSTSLIKPFTNQAIQTQVGRSKDIVPDNRLRAIGIGRTAKVGPGTAKLAGMAKTTVSVAKPAGTAKAAHGTDKPVGTTKVAHGTDKPVGTTKVAHGTNKPVGTTKVAHGTDKPVGTTKVAHGTNKPVGTTKVAHGTDKPVGTTKVAHGAGKPVGSAKASHGAGKCVGTAKVTHGAGKPVGSAKAAHGAGKPVGSAKAAHGAGKPVGSAKAAHGAGKPVGSAKAAHGAGKPVGVNPKQSTNDDMDQNDGDKRLGYSIQQLASDKTKPGTGLRPPIAIQSTGKKPVTIWQPFTRSTQRIHEAWWSVSLGTKGSKGGVPTPTAFGPAKCQRGESTVRPTGKGQGERRKCLDEWLASKGKAYKRPPMPTPLQRSVQSVKKNLEHSFWEAIEEEEEAGKSLTSRVNHMLDDCLRLVEKGSPPEQLAAALQNIPEGEKFAKYWIIRARLLELTGPMEAVVALFEQAVHSGAEPVEELRSALVEAIMRNTSSQTTSAETEDNETEDCGELVIATPHSTAMKTDGHDSSVIKYRVTATSQVLRGKETVDRMRSVGKRDVKFLTPVRRSVRIEQVSASHPEILREHDCCVTSLNELLAVEEAATFVYRENRALLRE</sequence>
<dbReference type="InterPro" id="IPR052855">
    <property type="entry name" value="CKAP2-like"/>
</dbReference>
<keyword evidence="9" id="KW-1185">Reference proteome</keyword>
<dbReference type="EMBL" id="BFAA01016075">
    <property type="protein sequence ID" value="GCB79740.1"/>
    <property type="molecule type" value="Genomic_DNA"/>
</dbReference>
<proteinExistence type="inferred from homology"/>
<organism evidence="8 9">
    <name type="scientific">Scyliorhinus torazame</name>
    <name type="common">Cloudy catshark</name>
    <name type="synonym">Catulus torazame</name>
    <dbReference type="NCBI Taxonomy" id="75743"/>
    <lineage>
        <taxon>Eukaryota</taxon>
        <taxon>Metazoa</taxon>
        <taxon>Chordata</taxon>
        <taxon>Craniata</taxon>
        <taxon>Vertebrata</taxon>
        <taxon>Chondrichthyes</taxon>
        <taxon>Elasmobranchii</taxon>
        <taxon>Galeomorphii</taxon>
        <taxon>Galeoidea</taxon>
        <taxon>Carcharhiniformes</taxon>
        <taxon>Scyliorhinidae</taxon>
        <taxon>Scyliorhinus</taxon>
    </lineage>
</organism>
<evidence type="ECO:0000256" key="2">
    <source>
        <dbReference type="ARBA" id="ARBA00009468"/>
    </source>
</evidence>
<dbReference type="InterPro" id="IPR029197">
    <property type="entry name" value="CKAP2_C"/>
</dbReference>
<keyword evidence="3" id="KW-0963">Cytoplasm</keyword>
<evidence type="ECO:0000313" key="8">
    <source>
        <dbReference type="EMBL" id="GCB79740.1"/>
    </source>
</evidence>
<feature type="domain" description="Cytoskeleton-associated protein 2 C-terminal" evidence="7">
    <location>
        <begin position="693"/>
        <end position="787"/>
    </location>
</feature>
<dbReference type="OrthoDB" id="6288182at2759"/>
<feature type="compositionally biased region" description="Polar residues" evidence="6">
    <location>
        <begin position="85"/>
        <end position="96"/>
    </location>
</feature>
<evidence type="ECO:0000256" key="3">
    <source>
        <dbReference type="ARBA" id="ARBA00022490"/>
    </source>
</evidence>
<accession>A0A401Q318</accession>
<feature type="region of interest" description="Disordered" evidence="6">
    <location>
        <begin position="359"/>
        <end position="433"/>
    </location>
</feature>
<gene>
    <name evidence="8" type="ORF">scyTo_0020242</name>
</gene>
<dbReference type="GO" id="GO:0005813">
    <property type="term" value="C:centrosome"/>
    <property type="evidence" value="ECO:0007669"/>
    <property type="project" value="TreeGrafter"/>
</dbReference>
<evidence type="ECO:0000259" key="7">
    <source>
        <dbReference type="Pfam" id="PF15297"/>
    </source>
</evidence>
<keyword evidence="4" id="KW-0597">Phosphoprotein</keyword>
<keyword evidence="5" id="KW-0206">Cytoskeleton</keyword>
<dbReference type="Pfam" id="PF15297">
    <property type="entry name" value="CKAP2_C"/>
    <property type="match status" value="2"/>
</dbReference>
<comment type="caution">
    <text evidence="8">The sequence shown here is derived from an EMBL/GenBank/DDBJ whole genome shotgun (WGS) entry which is preliminary data.</text>
</comment>
<feature type="domain" description="Cytoskeleton-associated protein 2 C-terminal" evidence="7">
    <location>
        <begin position="523"/>
        <end position="675"/>
    </location>
</feature>
<dbReference type="PANTHER" id="PTHR47078">
    <property type="entry name" value="CYTOSKELETON-ASSOCIATED PROTEIN 2-LIKE"/>
    <property type="match status" value="1"/>
</dbReference>
<feature type="non-terminal residue" evidence="8">
    <location>
        <position position="1"/>
    </location>
</feature>
<feature type="compositionally biased region" description="Polar residues" evidence="6">
    <location>
        <begin position="58"/>
        <end position="72"/>
    </location>
</feature>
<comment type="subcellular location">
    <subcellularLocation>
        <location evidence="1">Cytoplasm</location>
        <location evidence="1">Cytoskeleton</location>
    </subcellularLocation>
</comment>
<feature type="region of interest" description="Disordered" evidence="6">
    <location>
        <begin position="492"/>
        <end position="526"/>
    </location>
</feature>
<dbReference type="AlphaFoldDB" id="A0A401Q318"/>
<evidence type="ECO:0000256" key="1">
    <source>
        <dbReference type="ARBA" id="ARBA00004245"/>
    </source>
</evidence>
<evidence type="ECO:0000256" key="6">
    <source>
        <dbReference type="SAM" id="MobiDB-lite"/>
    </source>
</evidence>